<dbReference type="InterPro" id="IPR005532">
    <property type="entry name" value="SUMF_dom"/>
</dbReference>
<dbReference type="SUPFAM" id="SSF56436">
    <property type="entry name" value="C-type lectin-like"/>
    <property type="match status" value="1"/>
</dbReference>
<keyword evidence="3" id="KW-1185">Reference proteome</keyword>
<reference evidence="2 3" key="1">
    <citation type="submission" date="2024-06" db="EMBL/GenBank/DDBJ databases">
        <title>The Natural Products Discovery Center: Release of the First 8490 Sequenced Strains for Exploring Actinobacteria Biosynthetic Diversity.</title>
        <authorList>
            <person name="Kalkreuter E."/>
            <person name="Kautsar S.A."/>
            <person name="Yang D."/>
            <person name="Bader C.D."/>
            <person name="Teijaro C.N."/>
            <person name="Fluegel L."/>
            <person name="Davis C.M."/>
            <person name="Simpson J.R."/>
            <person name="Lauterbach L."/>
            <person name="Steele A.D."/>
            <person name="Gui C."/>
            <person name="Meng S."/>
            <person name="Li G."/>
            <person name="Viehrig K."/>
            <person name="Ye F."/>
            <person name="Su P."/>
            <person name="Kiefer A.F."/>
            <person name="Nichols A."/>
            <person name="Cepeda A.J."/>
            <person name="Yan W."/>
            <person name="Fan B."/>
            <person name="Jiang Y."/>
            <person name="Adhikari A."/>
            <person name="Zheng C.-J."/>
            <person name="Schuster L."/>
            <person name="Cowan T.M."/>
            <person name="Smanski M.J."/>
            <person name="Chevrette M.G."/>
            <person name="De Carvalho L.P.S."/>
            <person name="Shen B."/>
        </authorList>
    </citation>
    <scope>NUCLEOTIDE SEQUENCE [LARGE SCALE GENOMIC DNA]</scope>
    <source>
        <strain evidence="2 3">NPDC048946</strain>
    </source>
</reference>
<dbReference type="Gene3D" id="3.90.1580.10">
    <property type="entry name" value="paralog of FGE (formylglycine-generating enzyme)"/>
    <property type="match status" value="1"/>
</dbReference>
<accession>A0ABV3DDD2</accession>
<evidence type="ECO:0000259" key="1">
    <source>
        <dbReference type="Pfam" id="PF03781"/>
    </source>
</evidence>
<dbReference type="InterPro" id="IPR051043">
    <property type="entry name" value="Sulfatase_Mod_Factor_Kinase"/>
</dbReference>
<dbReference type="PANTHER" id="PTHR23150">
    <property type="entry name" value="SULFATASE MODIFYING FACTOR 1, 2"/>
    <property type="match status" value="1"/>
</dbReference>
<dbReference type="Pfam" id="PF03781">
    <property type="entry name" value="FGE-sulfatase"/>
    <property type="match status" value="1"/>
</dbReference>
<comment type="caution">
    <text evidence="2">The sequence shown here is derived from an EMBL/GenBank/DDBJ whole genome shotgun (WGS) entry which is preliminary data.</text>
</comment>
<feature type="domain" description="Sulfatase-modifying factor enzyme-like" evidence="1">
    <location>
        <begin position="44"/>
        <end position="340"/>
    </location>
</feature>
<dbReference type="InterPro" id="IPR016187">
    <property type="entry name" value="CTDL_fold"/>
</dbReference>
<sequence length="342" mass="37325">MALPPRLGGLGIMADMTPSTADADTPIAVPVAPPAPGPRAVPKGMAWIPGGTFAMGSDAFYPEERPVHPVTVDGFLADVHPVTVAAFRRFVKATGYVTVAERPLDPALYPDADPALLVPGSLVFRKTTGPVPLDDYRRWWHYVPGANWRHPEGPGSTLDGRDRHPVTQVAYADALAYAHWADKDLPTEAEWEYAARGGLDGAVYSWGDDFLPGSRRMANTWHGDFPWRVDTPTGRPGTTPVGRYPSNGFGLYDMAGNVWEWTSDHHTVRHPDAAAGSCCIPRNPRVEHRQDSAAAGFARRTIKGGSHLCAPEYCLRYRPAARQGETEDTATGHLGFRCVRRR</sequence>
<dbReference type="Proteomes" id="UP001551482">
    <property type="component" value="Unassembled WGS sequence"/>
</dbReference>
<gene>
    <name evidence="2" type="ORF">AB0C36_09575</name>
</gene>
<evidence type="ECO:0000313" key="3">
    <source>
        <dbReference type="Proteomes" id="UP001551482"/>
    </source>
</evidence>
<dbReference type="PANTHER" id="PTHR23150:SF19">
    <property type="entry name" value="FORMYLGLYCINE-GENERATING ENZYME"/>
    <property type="match status" value="1"/>
</dbReference>
<protein>
    <submittedName>
        <fullName evidence="2">Formylglycine-generating enzyme family protein</fullName>
    </submittedName>
</protein>
<name>A0ABV3DDD2_9ACTN</name>
<dbReference type="RefSeq" id="WP_358351754.1">
    <property type="nucleotide sequence ID" value="NZ_JBEZFP010000018.1"/>
</dbReference>
<dbReference type="InterPro" id="IPR042095">
    <property type="entry name" value="SUMF_sf"/>
</dbReference>
<dbReference type="EMBL" id="JBEZFP010000018">
    <property type="protein sequence ID" value="MEU8133745.1"/>
    <property type="molecule type" value="Genomic_DNA"/>
</dbReference>
<organism evidence="2 3">
    <name type="scientific">Streptodolium elevatio</name>
    <dbReference type="NCBI Taxonomy" id="3157996"/>
    <lineage>
        <taxon>Bacteria</taxon>
        <taxon>Bacillati</taxon>
        <taxon>Actinomycetota</taxon>
        <taxon>Actinomycetes</taxon>
        <taxon>Kitasatosporales</taxon>
        <taxon>Streptomycetaceae</taxon>
        <taxon>Streptodolium</taxon>
    </lineage>
</organism>
<evidence type="ECO:0000313" key="2">
    <source>
        <dbReference type="EMBL" id="MEU8133745.1"/>
    </source>
</evidence>
<proteinExistence type="predicted"/>